<accession>A0A4V3CME8</accession>
<dbReference type="EMBL" id="SNXK01000016">
    <property type="protein sequence ID" value="TDP28605.1"/>
    <property type="molecule type" value="Genomic_DNA"/>
</dbReference>
<dbReference type="RefSeq" id="WP_067497864.1">
    <property type="nucleotide sequence ID" value="NZ_SNXK01000016.1"/>
</dbReference>
<comment type="caution">
    <text evidence="1">The sequence shown here is derived from an EMBL/GenBank/DDBJ whole genome shotgun (WGS) entry which is preliminary data.</text>
</comment>
<evidence type="ECO:0000313" key="2">
    <source>
        <dbReference type="Proteomes" id="UP000295087"/>
    </source>
</evidence>
<evidence type="ECO:0000313" key="1">
    <source>
        <dbReference type="EMBL" id="TDP28605.1"/>
    </source>
</evidence>
<dbReference type="AlphaFoldDB" id="A0A4V3CME8"/>
<dbReference type="Proteomes" id="UP000295087">
    <property type="component" value="Unassembled WGS sequence"/>
</dbReference>
<name>A0A4V3CME8_NOCIG</name>
<evidence type="ECO:0008006" key="3">
    <source>
        <dbReference type="Google" id="ProtNLM"/>
    </source>
</evidence>
<proteinExistence type="predicted"/>
<sequence>MNTTSTGTVLLEVPDPDVCIATEAELAAPDLFGVSVTSRCAYYQQVCQLPASLDSVTGQIIVVAGRVQAVMVPWTLGQRVRAALTRSENSGGPIVSHPRSGTWTFLTNSDRDLEPTPDDTRLWLGNVVVLSAGAPIPLPTPTATNTDRCREWELPPTSPQRPTTFAVLTAIRACLERGGRR</sequence>
<protein>
    <recommendedName>
        <fullName evidence="3">DNA-directed RNA polymerase subunit beta</fullName>
    </recommendedName>
</protein>
<reference evidence="1 2" key="1">
    <citation type="submission" date="2019-03" db="EMBL/GenBank/DDBJ databases">
        <title>Genomic Encyclopedia of Type Strains, Phase IV (KMG-IV): sequencing the most valuable type-strain genomes for metagenomic binning, comparative biology and taxonomic classification.</title>
        <authorList>
            <person name="Goeker M."/>
        </authorList>
    </citation>
    <scope>NUCLEOTIDE SEQUENCE [LARGE SCALE GENOMIC DNA]</scope>
    <source>
        <strain evidence="1 2">DSM 44496</strain>
    </source>
</reference>
<keyword evidence="2" id="KW-1185">Reference proteome</keyword>
<gene>
    <name evidence="1" type="ORF">DFR75_1163</name>
</gene>
<organism evidence="1 2">
    <name type="scientific">Nocardia ignorata</name>
    <dbReference type="NCBI Taxonomy" id="145285"/>
    <lineage>
        <taxon>Bacteria</taxon>
        <taxon>Bacillati</taxon>
        <taxon>Actinomycetota</taxon>
        <taxon>Actinomycetes</taxon>
        <taxon>Mycobacteriales</taxon>
        <taxon>Nocardiaceae</taxon>
        <taxon>Nocardia</taxon>
    </lineage>
</organism>